<dbReference type="STRING" id="999627.SAMN05216236_1791"/>
<evidence type="ECO:0000313" key="3">
    <source>
        <dbReference type="Proteomes" id="UP000182466"/>
    </source>
</evidence>
<feature type="region of interest" description="Disordered" evidence="1">
    <location>
        <begin position="106"/>
        <end position="129"/>
    </location>
</feature>
<dbReference type="EMBL" id="FPAW01000079">
    <property type="protein sequence ID" value="SFU21995.1"/>
    <property type="molecule type" value="Genomic_DNA"/>
</dbReference>
<protein>
    <submittedName>
        <fullName evidence="2">Uncharacterized protein</fullName>
    </submittedName>
</protein>
<dbReference type="AlphaFoldDB" id="A0A1I7EDQ3"/>
<sequence length="226" mass="25283">MLQPSIHPLIRDYEAAQDSVGEWFSEIGLVRGERRKQAIREALQDGRTPPANRRHVRPANWRAQEELRLAKAAAAVETRKRAVAERENEAEDVLAFADGVAAETMDETGQPLPDKAGESQPVSFPPQRKAGRGFAWARKAFSVIFERLRKRARQDAERTAAARIVTELADIKRADQAILDIARLLPKGLRTKVAQARRALTARIMVLERTTSARKPEPGPRDGRSQ</sequence>
<proteinExistence type="predicted"/>
<name>A0A1I7EDQ3_9RHOB</name>
<evidence type="ECO:0000313" key="2">
    <source>
        <dbReference type="EMBL" id="SFU21995.1"/>
    </source>
</evidence>
<evidence type="ECO:0000256" key="1">
    <source>
        <dbReference type="SAM" id="MobiDB-lite"/>
    </source>
</evidence>
<dbReference type="eggNOG" id="COG2268">
    <property type="taxonomic scope" value="Bacteria"/>
</dbReference>
<dbReference type="Proteomes" id="UP000182466">
    <property type="component" value="Unassembled WGS sequence"/>
</dbReference>
<reference evidence="2 3" key="1">
    <citation type="submission" date="2016-10" db="EMBL/GenBank/DDBJ databases">
        <authorList>
            <person name="de Groot N.N."/>
        </authorList>
    </citation>
    <scope>NUCLEOTIDE SEQUENCE [LARGE SCALE GENOMIC DNA]</scope>
    <source>
        <strain evidence="2 3">CGMCC 1.10959</strain>
    </source>
</reference>
<feature type="region of interest" description="Disordered" evidence="1">
    <location>
        <begin position="207"/>
        <end position="226"/>
    </location>
</feature>
<accession>A0A1I7EDQ3</accession>
<keyword evidence="3" id="KW-1185">Reference proteome</keyword>
<organism evidence="2 3">
    <name type="scientific">Sedimentitalea nanhaiensis</name>
    <dbReference type="NCBI Taxonomy" id="999627"/>
    <lineage>
        <taxon>Bacteria</taxon>
        <taxon>Pseudomonadati</taxon>
        <taxon>Pseudomonadota</taxon>
        <taxon>Alphaproteobacteria</taxon>
        <taxon>Rhodobacterales</taxon>
        <taxon>Paracoccaceae</taxon>
        <taxon>Sedimentitalea</taxon>
    </lineage>
</organism>
<gene>
    <name evidence="2" type="ORF">SAMN05216236_1791</name>
</gene>
<feature type="compositionally biased region" description="Basic and acidic residues" evidence="1">
    <location>
        <begin position="214"/>
        <end position="226"/>
    </location>
</feature>